<name>A0A0A9D115_ARUDO</name>
<accession>A0A0A9D115</accession>
<protein>
    <submittedName>
        <fullName evidence="1">Uncharacterized protein</fullName>
    </submittedName>
</protein>
<organism evidence="1">
    <name type="scientific">Arundo donax</name>
    <name type="common">Giant reed</name>
    <name type="synonym">Donax arundinaceus</name>
    <dbReference type="NCBI Taxonomy" id="35708"/>
    <lineage>
        <taxon>Eukaryota</taxon>
        <taxon>Viridiplantae</taxon>
        <taxon>Streptophyta</taxon>
        <taxon>Embryophyta</taxon>
        <taxon>Tracheophyta</taxon>
        <taxon>Spermatophyta</taxon>
        <taxon>Magnoliopsida</taxon>
        <taxon>Liliopsida</taxon>
        <taxon>Poales</taxon>
        <taxon>Poaceae</taxon>
        <taxon>PACMAD clade</taxon>
        <taxon>Arundinoideae</taxon>
        <taxon>Arundineae</taxon>
        <taxon>Arundo</taxon>
    </lineage>
</organism>
<sequence>MKVERQRRERKYEELMIEEVKRRGSVAAL</sequence>
<reference evidence="1" key="2">
    <citation type="journal article" date="2015" name="Data Brief">
        <title>Shoot transcriptome of the giant reed, Arundo donax.</title>
        <authorList>
            <person name="Barrero R.A."/>
            <person name="Guerrero F.D."/>
            <person name="Moolhuijzen P."/>
            <person name="Goolsby J.A."/>
            <person name="Tidwell J."/>
            <person name="Bellgard S.E."/>
            <person name="Bellgard M.I."/>
        </authorList>
    </citation>
    <scope>NUCLEOTIDE SEQUENCE</scope>
    <source>
        <tissue evidence="1">Shoot tissue taken approximately 20 cm above the soil surface</tissue>
    </source>
</reference>
<evidence type="ECO:0000313" key="1">
    <source>
        <dbReference type="EMBL" id="JAD77442.1"/>
    </source>
</evidence>
<dbReference type="EMBL" id="GBRH01220453">
    <property type="protein sequence ID" value="JAD77442.1"/>
    <property type="molecule type" value="Transcribed_RNA"/>
</dbReference>
<proteinExistence type="predicted"/>
<reference evidence="1" key="1">
    <citation type="submission" date="2014-09" db="EMBL/GenBank/DDBJ databases">
        <authorList>
            <person name="Magalhaes I.L.F."/>
            <person name="Oliveira U."/>
            <person name="Santos F.R."/>
            <person name="Vidigal T.H.D.A."/>
            <person name="Brescovit A.D."/>
            <person name="Santos A.J."/>
        </authorList>
    </citation>
    <scope>NUCLEOTIDE SEQUENCE</scope>
    <source>
        <tissue evidence="1">Shoot tissue taken approximately 20 cm above the soil surface</tissue>
    </source>
</reference>
<dbReference type="AlphaFoldDB" id="A0A0A9D115"/>